<protein>
    <submittedName>
        <fullName evidence="1">Uncharacterized protein</fullName>
    </submittedName>
</protein>
<name>A0A5M3Q159_9GAMM</name>
<evidence type="ECO:0000313" key="2">
    <source>
        <dbReference type="Proteomes" id="UP000387223"/>
    </source>
</evidence>
<organism evidence="1 2">
    <name type="scientific">Marinobacter salsuginis</name>
    <dbReference type="NCBI Taxonomy" id="418719"/>
    <lineage>
        <taxon>Bacteria</taxon>
        <taxon>Pseudomonadati</taxon>
        <taxon>Pseudomonadota</taxon>
        <taxon>Gammaproteobacteria</taxon>
        <taxon>Pseudomonadales</taxon>
        <taxon>Marinobacteraceae</taxon>
        <taxon>Marinobacter</taxon>
    </lineage>
</organism>
<evidence type="ECO:0000313" key="1">
    <source>
        <dbReference type="EMBL" id="GBO88985.1"/>
    </source>
</evidence>
<dbReference type="RefSeq" id="WP_136631988.1">
    <property type="nucleotide sequence ID" value="NZ_BGZI01000018.1"/>
</dbReference>
<reference evidence="1 2" key="1">
    <citation type="journal article" date="2019" name="J. Gen. Appl. Microbiol.">
        <title>Aerobic degradation of cis-dichloroethene by the marine bacterium Marinobacter salsuginis strain 5N-3.</title>
        <authorList>
            <person name="Inoue Y."/>
            <person name="Fukunaga Y."/>
            <person name="Katsumata H."/>
            <person name="Ohji S."/>
            <person name="Hosoyama A."/>
            <person name="Mori K."/>
            <person name="Ando K."/>
        </authorList>
    </citation>
    <scope>NUCLEOTIDE SEQUENCE [LARGE SCALE GENOMIC DNA]</scope>
    <source>
        <strain evidence="1 2">NBRC 109114</strain>
    </source>
</reference>
<gene>
    <name evidence="1" type="ORF">MSSD14B_26530</name>
</gene>
<dbReference type="Proteomes" id="UP000387223">
    <property type="component" value="Unassembled WGS sequence"/>
</dbReference>
<dbReference type="EMBL" id="BGZI01000018">
    <property type="protein sequence ID" value="GBO88985.1"/>
    <property type="molecule type" value="Genomic_DNA"/>
</dbReference>
<dbReference type="AlphaFoldDB" id="A0A5M3Q159"/>
<accession>A0A5M3Q159</accession>
<comment type="caution">
    <text evidence="1">The sequence shown here is derived from an EMBL/GenBank/DDBJ whole genome shotgun (WGS) entry which is preliminary data.</text>
</comment>
<sequence>MDFMKKTQNLAATLTKEFNCEEINLTVQMRRGEDWITLDLFQNSEEPNKFYATVDYSSSQHPQLGAGKTMH</sequence>
<proteinExistence type="predicted"/>